<feature type="chain" id="PRO_5010718947" evidence="1">
    <location>
        <begin position="20"/>
        <end position="221"/>
    </location>
</feature>
<dbReference type="OrthoDB" id="66168at2"/>
<keyword evidence="1" id="KW-0732">Signal</keyword>
<dbReference type="Proteomes" id="UP000192582">
    <property type="component" value="Unassembled WGS sequence"/>
</dbReference>
<dbReference type="STRING" id="695939.SAMN00790413_01848"/>
<name>A0A1W1VIF8_9DEIO</name>
<feature type="signal peptide" evidence="1">
    <location>
        <begin position="1"/>
        <end position="19"/>
    </location>
</feature>
<evidence type="ECO:0000313" key="3">
    <source>
        <dbReference type="Proteomes" id="UP000192582"/>
    </source>
</evidence>
<keyword evidence="3" id="KW-1185">Reference proteome</keyword>
<gene>
    <name evidence="2" type="ORF">SAMN00790413_01848</name>
</gene>
<organism evidence="2 3">
    <name type="scientific">Deinococcus hopiensis KR-140</name>
    <dbReference type="NCBI Taxonomy" id="695939"/>
    <lineage>
        <taxon>Bacteria</taxon>
        <taxon>Thermotogati</taxon>
        <taxon>Deinococcota</taxon>
        <taxon>Deinococci</taxon>
        <taxon>Deinococcales</taxon>
        <taxon>Deinococcaceae</taxon>
        <taxon>Deinococcus</taxon>
    </lineage>
</organism>
<accession>A0A1W1VIF8</accession>
<proteinExistence type="predicted"/>
<protein>
    <submittedName>
        <fullName evidence="2">Uncharacterized protein</fullName>
    </submittedName>
</protein>
<evidence type="ECO:0000313" key="2">
    <source>
        <dbReference type="EMBL" id="SMB93108.1"/>
    </source>
</evidence>
<sequence>MLAPRVLVLAALLFGTAGAQAPADCALARAVDSGSYDVLTTVQWSEVDQDNSSYNWAECRAAALQANLSTQPQLRARIALLRKQLREMRLLEGSLAGIRAGGGTMYSHAVPRSFTWLEEQLASLAALARSPLGARTSVHYGEVVREAQQDFAGYVRTLRAYKPKPNDTYGLYDPKVWTQMVNRYETLGKAVMLTLGNRGDAATVVGYAVLTNQLFEAAGEE</sequence>
<reference evidence="2 3" key="1">
    <citation type="submission" date="2017-04" db="EMBL/GenBank/DDBJ databases">
        <authorList>
            <person name="Afonso C.L."/>
            <person name="Miller P.J."/>
            <person name="Scott M.A."/>
            <person name="Spackman E."/>
            <person name="Goraichik I."/>
            <person name="Dimitrov K.M."/>
            <person name="Suarez D.L."/>
            <person name="Swayne D.E."/>
        </authorList>
    </citation>
    <scope>NUCLEOTIDE SEQUENCE [LARGE SCALE GENOMIC DNA]</scope>
    <source>
        <strain evidence="2 3">KR-140</strain>
    </source>
</reference>
<dbReference type="AlphaFoldDB" id="A0A1W1VIF8"/>
<evidence type="ECO:0000256" key="1">
    <source>
        <dbReference type="SAM" id="SignalP"/>
    </source>
</evidence>
<dbReference type="EMBL" id="FWWU01000009">
    <property type="protein sequence ID" value="SMB93108.1"/>
    <property type="molecule type" value="Genomic_DNA"/>
</dbReference>
<dbReference type="RefSeq" id="WP_084049237.1">
    <property type="nucleotide sequence ID" value="NZ_FWWU01000009.1"/>
</dbReference>